<sequence>MSNSKDKDQGNKTQSSILFEVKSITGLSFVGEESKFSVRLDFNGVTIGESAKLDLVEGNTICPNHVFKFVYSTKDLADLEFLINNPFVLYLNEFKPKERKQKESKVEQIGEVAFDCLELVQGEEKIEKVYPLLGKFHGTQIVDDVNPKVTIAISVDSWSAGTKELRENSILFIHIDSLQSLPDKLCTKENTSTFISVLPLYGTGESTMTAQFLNGTMRTPTENEYFEKSRHWNQQHATQGTAGFIPERYGFPLNKGTNIIFSSVQENLKNLSEEDGNFHTAEYMAFRQACEAERPKVVWNQERRCILTKDTAKSFRNQIALQKIWPVEIARLHKSISTKEKKDNDASLSYHGIAYVNLAPLIYPGATTVRGAYRIVPYVEAEYTEKTKRSANLLTGSANTTPIAPPGVSTAQKRTANTSAAKQERKVPSKPVPEDHETIEEEIDMAGQPGSVDMDHLSSRLNWDAQQYLEAQSFILLEFRLNRPLVPKRTVEEMDQTVRNYLNRSEFVPSQTLSAQKAVNHYHKQIAEVAHYILADFRNKFAEIIQMDQLPVDAESTEQLKHELFYSLNSSGKYFAFKERLKFSVIKLVREKFFRQIPFTNDEHLQVFLRDLYVYLIDEMHVGLRQIFQPRELTIQPVGVQIDVEQLKLFAHEAATMGENELAKLYHREAIAREPGCPLHWIAFGKFYLQNKDLEQAEVCFHQVLELNSKHPLGLLLYGLVAGVQNRVEEATDFLEATVFVDKLNVIAWTALGLYYETTANDIGSEMALNEAVRLDTSENSAETAKRGEFESEAFPADEITEELIPKQQVILDSAQDPNGVKDESRHEQKETSEDNGVNLDGAILIEVNKTEKPGSHSSRSSSQRTRKQGHPSRLSRGTKQPLRAPAVLAPRSNSQPPLPIQPQRCSHFLRAAEFLLDYHFYNLASTALAHELINQKRQLELLRTNEQTQQSSDRIPTLSLENDSAESVKKCLLSLQNRPEWLVHQFVKFHLARIRLTLGSEECESVKAAELETQWITELDPQCVEAWAQLGHLRYLVGDYAGSRAFYEHCLALKTWPPNDPHLLRLRLGQTYLRMEEFQKAKDLFLAASKESPTCETWMGVGIACYRMNELDNAEQALIEANYLNNRNPKVWAYLSLICLKTDRQQVAEQSYKYAIKLRLKEPSLLDEIHALQVDRGFGNPLASWKPKSCIIP</sequence>
<organism evidence="5 6">
    <name type="scientific">Fasciolopsis buskii</name>
    <dbReference type="NCBI Taxonomy" id="27845"/>
    <lineage>
        <taxon>Eukaryota</taxon>
        <taxon>Metazoa</taxon>
        <taxon>Spiralia</taxon>
        <taxon>Lophotrochozoa</taxon>
        <taxon>Platyhelminthes</taxon>
        <taxon>Trematoda</taxon>
        <taxon>Digenea</taxon>
        <taxon>Plagiorchiida</taxon>
        <taxon>Echinostomata</taxon>
        <taxon>Echinostomatoidea</taxon>
        <taxon>Fasciolidae</taxon>
        <taxon>Fasciolopsis</taxon>
    </lineage>
</organism>
<evidence type="ECO:0000313" key="6">
    <source>
        <dbReference type="Proteomes" id="UP000728185"/>
    </source>
</evidence>
<dbReference type="SMART" id="SM00028">
    <property type="entry name" value="TPR"/>
    <property type="match status" value="7"/>
</dbReference>
<feature type="compositionally biased region" description="Basic and acidic residues" evidence="4">
    <location>
        <begin position="820"/>
        <end position="833"/>
    </location>
</feature>
<dbReference type="Proteomes" id="UP000728185">
    <property type="component" value="Unassembled WGS sequence"/>
</dbReference>
<dbReference type="OrthoDB" id="10262375at2759"/>
<accession>A0A8E0RSB3</accession>
<dbReference type="GO" id="GO:0031514">
    <property type="term" value="C:motile cilium"/>
    <property type="evidence" value="ECO:0007669"/>
    <property type="project" value="TreeGrafter"/>
</dbReference>
<dbReference type="InterPro" id="IPR052628">
    <property type="entry name" value="CFAP70"/>
</dbReference>
<dbReference type="GO" id="GO:0070062">
    <property type="term" value="C:extracellular exosome"/>
    <property type="evidence" value="ECO:0007669"/>
    <property type="project" value="TreeGrafter"/>
</dbReference>
<reference evidence="5" key="1">
    <citation type="submission" date="2019-05" db="EMBL/GenBank/DDBJ databases">
        <title>Annotation for the trematode Fasciolopsis buski.</title>
        <authorList>
            <person name="Choi Y.-J."/>
        </authorList>
    </citation>
    <scope>NUCLEOTIDE SEQUENCE</scope>
    <source>
        <strain evidence="5">HT</strain>
        <tissue evidence="5">Whole worm</tissue>
    </source>
</reference>
<dbReference type="PROSITE" id="PS50005">
    <property type="entry name" value="TPR"/>
    <property type="match status" value="1"/>
</dbReference>
<dbReference type="Gene3D" id="1.25.40.10">
    <property type="entry name" value="Tetratricopeptide repeat domain"/>
    <property type="match status" value="2"/>
</dbReference>
<keyword evidence="1" id="KW-0677">Repeat</keyword>
<feature type="compositionally biased region" description="Polar residues" evidence="4">
    <location>
        <begin position="393"/>
        <end position="402"/>
    </location>
</feature>
<gene>
    <name evidence="5" type="ORF">FBUS_07873</name>
</gene>
<feature type="region of interest" description="Disordered" evidence="4">
    <location>
        <begin position="811"/>
        <end position="883"/>
    </location>
</feature>
<feature type="compositionally biased region" description="Basic and acidic residues" evidence="4">
    <location>
        <begin position="422"/>
        <end position="435"/>
    </location>
</feature>
<dbReference type="PANTHER" id="PTHR44314">
    <property type="entry name" value="CILIA- AND FLAGELLA-ASSOCIATED PROTEIN 70"/>
    <property type="match status" value="1"/>
</dbReference>
<dbReference type="InterPro" id="IPR011990">
    <property type="entry name" value="TPR-like_helical_dom_sf"/>
</dbReference>
<name>A0A8E0RSB3_9TREM</name>
<dbReference type="AlphaFoldDB" id="A0A8E0RSB3"/>
<keyword evidence="6" id="KW-1185">Reference proteome</keyword>
<evidence type="ECO:0000256" key="3">
    <source>
        <dbReference type="PROSITE-ProRule" id="PRU00339"/>
    </source>
</evidence>
<dbReference type="GO" id="GO:0016740">
    <property type="term" value="F:transferase activity"/>
    <property type="evidence" value="ECO:0007669"/>
    <property type="project" value="UniProtKB-KW"/>
</dbReference>
<evidence type="ECO:0000256" key="1">
    <source>
        <dbReference type="ARBA" id="ARBA00022737"/>
    </source>
</evidence>
<dbReference type="GO" id="GO:0003341">
    <property type="term" value="P:cilium movement"/>
    <property type="evidence" value="ECO:0007669"/>
    <property type="project" value="TreeGrafter"/>
</dbReference>
<keyword evidence="5" id="KW-0808">Transferase</keyword>
<dbReference type="PANTHER" id="PTHR44314:SF1">
    <property type="entry name" value="CILIA- AND FLAGELLA-ASSOCIATED PROTEIN 70"/>
    <property type="match status" value="1"/>
</dbReference>
<dbReference type="EMBL" id="LUCM01008753">
    <property type="protein sequence ID" value="KAA0187948.1"/>
    <property type="molecule type" value="Genomic_DNA"/>
</dbReference>
<feature type="repeat" description="TPR" evidence="3">
    <location>
        <begin position="678"/>
        <end position="711"/>
    </location>
</feature>
<proteinExistence type="predicted"/>
<keyword evidence="2 3" id="KW-0802">TPR repeat</keyword>
<feature type="region of interest" description="Disordered" evidence="4">
    <location>
        <begin position="393"/>
        <end position="435"/>
    </location>
</feature>
<protein>
    <submittedName>
        <fullName evidence="5">Putative o-linked n-acetylglucosamine transferase ogt</fullName>
    </submittedName>
</protein>
<dbReference type="Pfam" id="PF13181">
    <property type="entry name" value="TPR_8"/>
    <property type="match status" value="1"/>
</dbReference>
<dbReference type="InterPro" id="IPR019734">
    <property type="entry name" value="TPR_rpt"/>
</dbReference>
<comment type="caution">
    <text evidence="5">The sequence shown here is derived from an EMBL/GenBank/DDBJ whole genome shotgun (WGS) entry which is preliminary data.</text>
</comment>
<dbReference type="GO" id="GO:0060271">
    <property type="term" value="P:cilium assembly"/>
    <property type="evidence" value="ECO:0007669"/>
    <property type="project" value="TreeGrafter"/>
</dbReference>
<feature type="compositionally biased region" description="Polar residues" evidence="4">
    <location>
        <begin position="409"/>
        <end position="421"/>
    </location>
</feature>
<dbReference type="SUPFAM" id="SSF48452">
    <property type="entry name" value="TPR-like"/>
    <property type="match status" value="2"/>
</dbReference>
<evidence type="ECO:0000313" key="5">
    <source>
        <dbReference type="EMBL" id="KAA0187948.1"/>
    </source>
</evidence>
<evidence type="ECO:0000256" key="4">
    <source>
        <dbReference type="SAM" id="MobiDB-lite"/>
    </source>
</evidence>
<evidence type="ECO:0000256" key="2">
    <source>
        <dbReference type="ARBA" id="ARBA00022803"/>
    </source>
</evidence>